<feature type="transmembrane region" description="Helical" evidence="10">
    <location>
        <begin position="55"/>
        <end position="76"/>
    </location>
</feature>
<dbReference type="HOGENOM" id="CLU_019602_1_4_5"/>
<feature type="transmembrane region" description="Helical" evidence="10">
    <location>
        <begin position="186"/>
        <end position="207"/>
    </location>
</feature>
<feature type="transmembrane region" description="Helical" evidence="10">
    <location>
        <begin position="88"/>
        <end position="107"/>
    </location>
</feature>
<dbReference type="STRING" id="69279.BG36_13435"/>
<dbReference type="GO" id="GO:0022857">
    <property type="term" value="F:transmembrane transporter activity"/>
    <property type="evidence" value="ECO:0007669"/>
    <property type="project" value="InterPro"/>
</dbReference>
<dbReference type="Pfam" id="PF00528">
    <property type="entry name" value="BPD_transp_1"/>
    <property type="match status" value="1"/>
</dbReference>
<dbReference type="eggNOG" id="COG0765">
    <property type="taxonomic scope" value="Bacteria"/>
</dbReference>
<dbReference type="PANTHER" id="PTHR30614:SF20">
    <property type="entry name" value="GLUTAMINE TRANSPORT SYSTEM PERMEASE PROTEIN GLNP"/>
    <property type="match status" value="1"/>
</dbReference>
<dbReference type="EMBL" id="JENY01000027">
    <property type="protein sequence ID" value="EXL03061.1"/>
    <property type="molecule type" value="Genomic_DNA"/>
</dbReference>
<evidence type="ECO:0000256" key="8">
    <source>
        <dbReference type="ARBA" id="ARBA00022989"/>
    </source>
</evidence>
<evidence type="ECO:0000256" key="1">
    <source>
        <dbReference type="ARBA" id="ARBA00003159"/>
    </source>
</evidence>
<keyword evidence="8 10" id="KW-1133">Transmembrane helix</keyword>
<proteinExistence type="inferred from homology"/>
<dbReference type="PATRIC" id="fig|69279.3.peg.3779"/>
<dbReference type="AlphaFoldDB" id="A0A011UAA3"/>
<dbReference type="RefSeq" id="WP_035030346.1">
    <property type="nucleotide sequence ID" value="NZ_KK073899.1"/>
</dbReference>
<protein>
    <submittedName>
        <fullName evidence="12">ABC transporter permease</fullName>
    </submittedName>
</protein>
<keyword evidence="4 10" id="KW-0813">Transport</keyword>
<dbReference type="InterPro" id="IPR043429">
    <property type="entry name" value="ArtM/GltK/GlnP/TcyL/YhdX-like"/>
</dbReference>
<dbReference type="NCBIfam" id="TIGR01726">
    <property type="entry name" value="HEQRo_perm_3TM"/>
    <property type="match status" value="1"/>
</dbReference>
<dbReference type="GO" id="GO:0006865">
    <property type="term" value="P:amino acid transport"/>
    <property type="evidence" value="ECO:0007669"/>
    <property type="project" value="UniProtKB-KW"/>
</dbReference>
<keyword evidence="9 10" id="KW-0472">Membrane</keyword>
<keyword evidence="6 10" id="KW-0812">Transmembrane</keyword>
<evidence type="ECO:0000313" key="12">
    <source>
        <dbReference type="EMBL" id="EXL03061.1"/>
    </source>
</evidence>
<dbReference type="Proteomes" id="UP000019849">
    <property type="component" value="Unassembled WGS sequence"/>
</dbReference>
<dbReference type="CDD" id="cd06261">
    <property type="entry name" value="TM_PBP2"/>
    <property type="match status" value="1"/>
</dbReference>
<comment type="similarity">
    <text evidence="3">Belongs to the binding-protein-dependent transport system permease family. HisMQ subfamily.</text>
</comment>
<name>A0A011UAA3_9HYPH</name>
<evidence type="ECO:0000256" key="6">
    <source>
        <dbReference type="ARBA" id="ARBA00022692"/>
    </source>
</evidence>
<sequence length="217" mass="23647">MNDYLQLLQTYFPYVAKGATITLQLTIVALLGSVALGLLTTFAKLANLRLLRVVATIYIELIRATPALLQLFIIYFGLTSFGLRLDPFTAASITLSLVGGAYAAEIFRAGIEAVDTGQFEAARSLGMSTPLAMRRIILPQAAVIILPPFTNFVISMIKDTSLALTISVPEIMYRSYDASSQSYRSMAIYSMAAILYLAICLPLSAFAKALEKRKASR</sequence>
<dbReference type="GO" id="GO:0043190">
    <property type="term" value="C:ATP-binding cassette (ABC) transporter complex"/>
    <property type="evidence" value="ECO:0007669"/>
    <property type="project" value="InterPro"/>
</dbReference>
<evidence type="ECO:0000256" key="9">
    <source>
        <dbReference type="ARBA" id="ARBA00023136"/>
    </source>
</evidence>
<organism evidence="12 13">
    <name type="scientific">Aquamicrobium defluvii</name>
    <dbReference type="NCBI Taxonomy" id="69279"/>
    <lineage>
        <taxon>Bacteria</taxon>
        <taxon>Pseudomonadati</taxon>
        <taxon>Pseudomonadota</taxon>
        <taxon>Alphaproteobacteria</taxon>
        <taxon>Hyphomicrobiales</taxon>
        <taxon>Phyllobacteriaceae</taxon>
        <taxon>Aquamicrobium</taxon>
    </lineage>
</organism>
<feature type="transmembrane region" description="Helical" evidence="10">
    <location>
        <begin position="20"/>
        <end position="43"/>
    </location>
</feature>
<dbReference type="InterPro" id="IPR000515">
    <property type="entry name" value="MetI-like"/>
</dbReference>
<evidence type="ECO:0000256" key="2">
    <source>
        <dbReference type="ARBA" id="ARBA00004429"/>
    </source>
</evidence>
<comment type="subcellular location">
    <subcellularLocation>
        <location evidence="2">Cell inner membrane</location>
        <topology evidence="2">Multi-pass membrane protein</topology>
    </subcellularLocation>
    <subcellularLocation>
        <location evidence="10">Cell membrane</location>
        <topology evidence="10">Multi-pass membrane protein</topology>
    </subcellularLocation>
</comment>
<evidence type="ECO:0000313" key="13">
    <source>
        <dbReference type="Proteomes" id="UP000019849"/>
    </source>
</evidence>
<gene>
    <name evidence="12" type="ORF">BG36_13435</name>
</gene>
<dbReference type="PROSITE" id="PS50928">
    <property type="entry name" value="ABC_TM1"/>
    <property type="match status" value="1"/>
</dbReference>
<keyword evidence="5" id="KW-1003">Cell membrane</keyword>
<dbReference type="InterPro" id="IPR010065">
    <property type="entry name" value="AA_ABC_transptr_permease_3TM"/>
</dbReference>
<evidence type="ECO:0000256" key="7">
    <source>
        <dbReference type="ARBA" id="ARBA00022970"/>
    </source>
</evidence>
<evidence type="ECO:0000256" key="3">
    <source>
        <dbReference type="ARBA" id="ARBA00010072"/>
    </source>
</evidence>
<evidence type="ECO:0000256" key="5">
    <source>
        <dbReference type="ARBA" id="ARBA00022475"/>
    </source>
</evidence>
<evidence type="ECO:0000256" key="10">
    <source>
        <dbReference type="RuleBase" id="RU363032"/>
    </source>
</evidence>
<reference evidence="12 13" key="1">
    <citation type="submission" date="2014-02" db="EMBL/GenBank/DDBJ databases">
        <title>Aquamicrobium defluvii Genome sequencing.</title>
        <authorList>
            <person name="Wang X."/>
        </authorList>
    </citation>
    <scope>NUCLEOTIDE SEQUENCE [LARGE SCALE GENOMIC DNA]</scope>
    <source>
        <strain evidence="12 13">W13Z1</strain>
    </source>
</reference>
<evidence type="ECO:0000256" key="4">
    <source>
        <dbReference type="ARBA" id="ARBA00022448"/>
    </source>
</evidence>
<keyword evidence="7" id="KW-0029">Amino-acid transport</keyword>
<dbReference type="SUPFAM" id="SSF161098">
    <property type="entry name" value="MetI-like"/>
    <property type="match status" value="1"/>
</dbReference>
<evidence type="ECO:0000259" key="11">
    <source>
        <dbReference type="PROSITE" id="PS50928"/>
    </source>
</evidence>
<feature type="transmembrane region" description="Helical" evidence="10">
    <location>
        <begin position="136"/>
        <end position="157"/>
    </location>
</feature>
<dbReference type="Gene3D" id="1.10.3720.10">
    <property type="entry name" value="MetI-like"/>
    <property type="match status" value="1"/>
</dbReference>
<accession>A0A011UAA3</accession>
<dbReference type="InterPro" id="IPR035906">
    <property type="entry name" value="MetI-like_sf"/>
</dbReference>
<dbReference type="PANTHER" id="PTHR30614">
    <property type="entry name" value="MEMBRANE COMPONENT OF AMINO ACID ABC TRANSPORTER"/>
    <property type="match status" value="1"/>
</dbReference>
<feature type="domain" description="ABC transmembrane type-1" evidence="11">
    <location>
        <begin position="19"/>
        <end position="207"/>
    </location>
</feature>
<comment type="function">
    <text evidence="1">Part of the binding-protein-dependent transport system for glutamine; probably responsible for the translocation of the substrate across the membrane.</text>
</comment>
<comment type="caution">
    <text evidence="12">The sequence shown here is derived from an EMBL/GenBank/DDBJ whole genome shotgun (WGS) entry which is preliminary data.</text>
</comment>